<keyword evidence="5 7" id="KW-1133">Transmembrane helix</keyword>
<evidence type="ECO:0000256" key="4">
    <source>
        <dbReference type="ARBA" id="ARBA00022692"/>
    </source>
</evidence>
<feature type="transmembrane region" description="Helical" evidence="7">
    <location>
        <begin position="529"/>
        <end position="555"/>
    </location>
</feature>
<dbReference type="InterPro" id="IPR050895">
    <property type="entry name" value="XK-related_scramblase"/>
</dbReference>
<feature type="transmembrane region" description="Helical" evidence="7">
    <location>
        <begin position="345"/>
        <end position="365"/>
    </location>
</feature>
<organism evidence="9">
    <name type="scientific">Mesocestoides corti</name>
    <name type="common">Flatworm</name>
    <dbReference type="NCBI Taxonomy" id="53468"/>
    <lineage>
        <taxon>Eukaryota</taxon>
        <taxon>Metazoa</taxon>
        <taxon>Spiralia</taxon>
        <taxon>Lophotrochozoa</taxon>
        <taxon>Platyhelminthes</taxon>
        <taxon>Cestoda</taxon>
        <taxon>Eucestoda</taxon>
        <taxon>Cyclophyllidea</taxon>
        <taxon>Mesocestoididae</taxon>
        <taxon>Mesocestoides</taxon>
    </lineage>
</organism>
<evidence type="ECO:0000256" key="5">
    <source>
        <dbReference type="ARBA" id="ARBA00022989"/>
    </source>
</evidence>
<dbReference type="AlphaFoldDB" id="A0A5K3EIM0"/>
<keyword evidence="6 7" id="KW-0472">Membrane</keyword>
<protein>
    <recommendedName>
        <fullName evidence="7">XK-related protein</fullName>
    </recommendedName>
</protein>
<evidence type="ECO:0000256" key="7">
    <source>
        <dbReference type="RuleBase" id="RU910716"/>
    </source>
</evidence>
<feature type="transmembrane region" description="Helical" evidence="7">
    <location>
        <begin position="502"/>
        <end position="523"/>
    </location>
</feature>
<dbReference type="Pfam" id="PF09815">
    <property type="entry name" value="XK-related"/>
    <property type="match status" value="1"/>
</dbReference>
<feature type="transmembrane region" description="Helical" evidence="7">
    <location>
        <begin position="163"/>
        <end position="185"/>
    </location>
</feature>
<keyword evidence="4 7" id="KW-0812">Transmembrane</keyword>
<feature type="transmembrane region" description="Helical" evidence="7">
    <location>
        <begin position="421"/>
        <end position="441"/>
    </location>
</feature>
<feature type="region of interest" description="Disordered" evidence="8">
    <location>
        <begin position="622"/>
        <end position="706"/>
    </location>
</feature>
<evidence type="ECO:0000256" key="6">
    <source>
        <dbReference type="ARBA" id="ARBA00023136"/>
    </source>
</evidence>
<accession>A0A5K3EIM0</accession>
<dbReference type="PANTHER" id="PTHR16024:SF6">
    <property type="entry name" value="XK-RELATED PROTEIN"/>
    <property type="match status" value="1"/>
</dbReference>
<evidence type="ECO:0000256" key="2">
    <source>
        <dbReference type="ARBA" id="ARBA00008789"/>
    </source>
</evidence>
<dbReference type="WBParaSite" id="MCU_000561-RA">
    <property type="protein sequence ID" value="MCU_000561-RA"/>
    <property type="gene ID" value="MCU_000561"/>
</dbReference>
<comment type="subcellular location">
    <subcellularLocation>
        <location evidence="1">Cell membrane</location>
        <topology evidence="1">Multi-pass membrane protein</topology>
    </subcellularLocation>
    <subcellularLocation>
        <location evidence="7">Membrane</location>
        <topology evidence="7">Multi-pass membrane protein</topology>
    </subcellularLocation>
</comment>
<comment type="similarity">
    <text evidence="2 7">Belongs to the XK family.</text>
</comment>
<evidence type="ECO:0000313" key="9">
    <source>
        <dbReference type="WBParaSite" id="MCU_000561-RA"/>
    </source>
</evidence>
<feature type="compositionally biased region" description="Basic residues" evidence="8">
    <location>
        <begin position="9"/>
        <end position="26"/>
    </location>
</feature>
<reference evidence="9" key="1">
    <citation type="submission" date="2019-11" db="UniProtKB">
        <authorList>
            <consortium name="WormBaseParasite"/>
        </authorList>
    </citation>
    <scope>IDENTIFICATION</scope>
</reference>
<feature type="region of interest" description="Disordered" evidence="8">
    <location>
        <begin position="581"/>
        <end position="600"/>
    </location>
</feature>
<feature type="compositionally biased region" description="Polar residues" evidence="8">
    <location>
        <begin position="622"/>
        <end position="633"/>
    </location>
</feature>
<evidence type="ECO:0000256" key="8">
    <source>
        <dbReference type="SAM" id="MobiDB-lite"/>
    </source>
</evidence>
<evidence type="ECO:0000256" key="1">
    <source>
        <dbReference type="ARBA" id="ARBA00004651"/>
    </source>
</evidence>
<feature type="region of interest" description="Disordered" evidence="8">
    <location>
        <begin position="1"/>
        <end position="40"/>
    </location>
</feature>
<feature type="transmembrane region" description="Helical" evidence="7">
    <location>
        <begin position="300"/>
        <end position="325"/>
    </location>
</feature>
<sequence>MDPRVAPPKPHKGTRQAQRRSQRRYMPRGSGDVQPARYLPPADLRYPTYNAVEPPSSVVQSMRSFESISYQPSQGNSTSFNNLQGPVSSQKYPADSFTSQDAFTPEISENLSVTLDYIPDRGPLLWSRWILILLCLVQLASAFAVIGCHVVDFSEDTKLEVGISFGLLLFGNIFATGIVTLVLFYRRWRQAAATPRSKAAEENHEAWICTRAALSLVGMAPIARYVELFAIYRRLSTMESLYLKEPTPPSLGPTFQYRIPKQEMMSNASAFSMSSENRRSASETSDLAKQLRKLRRLRRLFVQLDFDACVVALANASLGAGPFAIAQGVLYMRRLMLNRMMPLSTSGAILASYIFSFLWLASAACQFQPDAHYFSPTDLLRSGIREKHVSAGGRVLMFFARSFHIFMRLLALMLFVSLFGWLVAAVLGIHCAIYLVSLLVYRGSRGVLSTAYKANPQYRRPFEERLKSKGILKHLGGDLLYTYASIFDFFNGSAGKTRLRSMIYYTIFYLENSVMVGAWYAKFPFTASWYYLPALLVVVTVQWVGAIFLQLYFFYFSNSPRGTSLCGLCCPDELRGPVPLRYTPPSSNQAAPVQKAQPMPSPPVDYPVLVLGSGPNHTSLYSRRMSARQSLESPSPAPPSRTDSFTAVTSEAPRKPRSRFLYVRDPVEEEQNDNSSDGYVDKQDGEEEWRGWEEGELGGASKTAFM</sequence>
<feature type="transmembrane region" description="Helical" evidence="7">
    <location>
        <begin position="129"/>
        <end position="151"/>
    </location>
</feature>
<feature type="transmembrane region" description="Helical" evidence="7">
    <location>
        <begin position="395"/>
        <end position="415"/>
    </location>
</feature>
<dbReference type="PANTHER" id="PTHR16024">
    <property type="entry name" value="XK-RELATED PROTEIN"/>
    <property type="match status" value="1"/>
</dbReference>
<dbReference type="GO" id="GO:0005886">
    <property type="term" value="C:plasma membrane"/>
    <property type="evidence" value="ECO:0007669"/>
    <property type="project" value="UniProtKB-SubCell"/>
</dbReference>
<name>A0A5K3EIM0_MESCO</name>
<feature type="compositionally biased region" description="Basic and acidic residues" evidence="8">
    <location>
        <begin position="679"/>
        <end position="693"/>
    </location>
</feature>
<evidence type="ECO:0000256" key="3">
    <source>
        <dbReference type="ARBA" id="ARBA00022475"/>
    </source>
</evidence>
<proteinExistence type="inferred from homology"/>
<dbReference type="InterPro" id="IPR018629">
    <property type="entry name" value="XK-rel"/>
</dbReference>
<keyword evidence="3" id="KW-1003">Cell membrane</keyword>